<dbReference type="SUPFAM" id="SSF55257">
    <property type="entry name" value="RBP11-like subunits of RNA polymerase"/>
    <property type="match status" value="1"/>
</dbReference>
<evidence type="ECO:0000256" key="4">
    <source>
        <dbReference type="ARBA" id="ARBA00023163"/>
    </source>
</evidence>
<dbReference type="SMART" id="SM00662">
    <property type="entry name" value="RPOLD"/>
    <property type="match status" value="1"/>
</dbReference>
<keyword evidence="5" id="KW-0539">Nucleus</keyword>
<keyword evidence="4" id="KW-0804">Transcription</keyword>
<comment type="similarity">
    <text evidence="6">Belongs to the archaeal Rpo3/eukaryotic RPB3 RNA polymerase subunit family.</text>
</comment>
<proteinExistence type="inferred from homology"/>
<dbReference type="InterPro" id="IPR036643">
    <property type="entry name" value="RNApol_insert_sf"/>
</dbReference>
<dbReference type="HAMAP" id="MF_00320">
    <property type="entry name" value="RNApol_arch_Rpo3"/>
    <property type="match status" value="1"/>
</dbReference>
<evidence type="ECO:0000313" key="10">
    <source>
        <dbReference type="Proteomes" id="UP001362899"/>
    </source>
</evidence>
<accession>A0AAV5RG64</accession>
<dbReference type="PANTHER" id="PTHR11800:SF2">
    <property type="entry name" value="DNA-DIRECTED RNA POLYMERASE II SUBUNIT RPB3"/>
    <property type="match status" value="1"/>
</dbReference>
<evidence type="ECO:0000256" key="6">
    <source>
        <dbReference type="ARBA" id="ARBA00025804"/>
    </source>
</evidence>
<sequence length="270" mass="30529">MAEPEVTVRKAGKDNVDVVLENMDLSLVNSMRRVFLSEIPTVAIDLVEVEANTSVLADEFLSHRLGLIPLDSSLANELEYTRDCDCEIYCDKCSVVLTLNAVCNTDSTLDVYSSDINVAVPARSDDSIGRPIQSSTDERGILIARLRKNQELRVKCIAKKGIAKEHAKWSPCSGIAFEYDPWNKLKHTDLWYEVDADKEWPKSKNCDYEEPPNLHDKFDYNAVPRKFYMNVETTGQLKPDVVFERGIHVLETKLAEIALALSKAEEETDW</sequence>
<dbReference type="PANTHER" id="PTHR11800">
    <property type="entry name" value="DNA-DIRECTED RNA POLYMERASE"/>
    <property type="match status" value="1"/>
</dbReference>
<evidence type="ECO:0000256" key="5">
    <source>
        <dbReference type="ARBA" id="ARBA00023242"/>
    </source>
</evidence>
<dbReference type="GO" id="GO:0003677">
    <property type="term" value="F:DNA binding"/>
    <property type="evidence" value="ECO:0007669"/>
    <property type="project" value="InterPro"/>
</dbReference>
<comment type="caution">
    <text evidence="9">The sequence shown here is derived from an EMBL/GenBank/DDBJ whole genome shotgun (WGS) entry which is preliminary data.</text>
</comment>
<protein>
    <recommendedName>
        <fullName evidence="7">DNA-directed RNA polymerase II subunit RPB3</fullName>
    </recommendedName>
</protein>
<reference evidence="9 10" key="1">
    <citation type="journal article" date="2023" name="Elife">
        <title>Identification of key yeast species and microbe-microbe interactions impacting larval growth of Drosophila in the wild.</title>
        <authorList>
            <person name="Mure A."/>
            <person name="Sugiura Y."/>
            <person name="Maeda R."/>
            <person name="Honda K."/>
            <person name="Sakurai N."/>
            <person name="Takahashi Y."/>
            <person name="Watada M."/>
            <person name="Katoh T."/>
            <person name="Gotoh A."/>
            <person name="Gotoh Y."/>
            <person name="Taniguchi I."/>
            <person name="Nakamura K."/>
            <person name="Hayashi T."/>
            <person name="Katayama T."/>
            <person name="Uemura T."/>
            <person name="Hattori Y."/>
        </authorList>
    </citation>
    <scope>NUCLEOTIDE SEQUENCE [LARGE SCALE GENOMIC DNA]</scope>
    <source>
        <strain evidence="9 10">SB-73</strain>
    </source>
</reference>
<dbReference type="InterPro" id="IPR011262">
    <property type="entry name" value="DNA-dir_RNA_pol_insert"/>
</dbReference>
<dbReference type="AlphaFoldDB" id="A0AAV5RG64"/>
<dbReference type="GO" id="GO:0006366">
    <property type="term" value="P:transcription by RNA polymerase II"/>
    <property type="evidence" value="ECO:0007669"/>
    <property type="project" value="TreeGrafter"/>
</dbReference>
<dbReference type="Pfam" id="PF01000">
    <property type="entry name" value="RNA_pol_A_bac"/>
    <property type="match status" value="1"/>
</dbReference>
<dbReference type="GO" id="GO:0046983">
    <property type="term" value="F:protein dimerization activity"/>
    <property type="evidence" value="ECO:0007669"/>
    <property type="project" value="InterPro"/>
</dbReference>
<dbReference type="Gene3D" id="3.30.1360.10">
    <property type="entry name" value="RNA polymerase, RBP11-like subunit"/>
    <property type="match status" value="1"/>
</dbReference>
<dbReference type="InterPro" id="IPR050518">
    <property type="entry name" value="Rpo3/RPB3_RNA_Pol_subunit"/>
</dbReference>
<keyword evidence="10" id="KW-1185">Reference proteome</keyword>
<name>A0AAV5RG64_STABA</name>
<evidence type="ECO:0000256" key="3">
    <source>
        <dbReference type="ARBA" id="ARBA00022478"/>
    </source>
</evidence>
<dbReference type="InterPro" id="IPR036603">
    <property type="entry name" value="RBP11-like"/>
</dbReference>
<dbReference type="InterPro" id="IPR011263">
    <property type="entry name" value="DNA-dir_RNA_pol_RpoA/D/Rpb3"/>
</dbReference>
<dbReference type="GO" id="GO:0005665">
    <property type="term" value="C:RNA polymerase II, core complex"/>
    <property type="evidence" value="ECO:0007669"/>
    <property type="project" value="TreeGrafter"/>
</dbReference>
<dbReference type="InterPro" id="IPR022842">
    <property type="entry name" value="RNAP_Rpo3/Rpb3/RPAC1"/>
</dbReference>
<dbReference type="CDD" id="cd07031">
    <property type="entry name" value="RNAP_II_RPB3"/>
    <property type="match status" value="1"/>
</dbReference>
<evidence type="ECO:0000256" key="1">
    <source>
        <dbReference type="ARBA" id="ARBA00004123"/>
    </source>
</evidence>
<dbReference type="Gene3D" id="2.170.120.12">
    <property type="entry name" value="DNA-directed RNA polymerase, insert domain"/>
    <property type="match status" value="1"/>
</dbReference>
<comment type="subunit">
    <text evidence="2">Component of the RNA polymerase II (Pol II) complex consisting of 12 subunits.</text>
</comment>
<dbReference type="EMBL" id="BTGC01000003">
    <property type="protein sequence ID" value="GMM49753.1"/>
    <property type="molecule type" value="Genomic_DNA"/>
</dbReference>
<evidence type="ECO:0000256" key="2">
    <source>
        <dbReference type="ARBA" id="ARBA00011730"/>
    </source>
</evidence>
<gene>
    <name evidence="9" type="ORF">DASB73_007110</name>
</gene>
<evidence type="ECO:0000259" key="8">
    <source>
        <dbReference type="SMART" id="SM00662"/>
    </source>
</evidence>
<keyword evidence="3 9" id="KW-0240">DNA-directed RNA polymerase</keyword>
<dbReference type="GO" id="GO:0003899">
    <property type="term" value="F:DNA-directed RNA polymerase activity"/>
    <property type="evidence" value="ECO:0007669"/>
    <property type="project" value="InterPro"/>
</dbReference>
<dbReference type="Pfam" id="PF01193">
    <property type="entry name" value="RNA_pol_L"/>
    <property type="match status" value="1"/>
</dbReference>
<evidence type="ECO:0000256" key="7">
    <source>
        <dbReference type="ARBA" id="ARBA00072506"/>
    </source>
</evidence>
<dbReference type="SUPFAM" id="SSF56553">
    <property type="entry name" value="Insert subdomain of RNA polymerase alpha subunit"/>
    <property type="match status" value="1"/>
</dbReference>
<feature type="domain" description="DNA-directed RNA polymerase RpoA/D/Rpb3-type" evidence="8">
    <location>
        <begin position="15"/>
        <end position="260"/>
    </location>
</feature>
<comment type="subcellular location">
    <subcellularLocation>
        <location evidence="1">Nucleus</location>
    </subcellularLocation>
</comment>
<organism evidence="9 10">
    <name type="scientific">Starmerella bacillaris</name>
    <name type="common">Yeast</name>
    <name type="synonym">Candida zemplinina</name>
    <dbReference type="NCBI Taxonomy" id="1247836"/>
    <lineage>
        <taxon>Eukaryota</taxon>
        <taxon>Fungi</taxon>
        <taxon>Dikarya</taxon>
        <taxon>Ascomycota</taxon>
        <taxon>Saccharomycotina</taxon>
        <taxon>Dipodascomycetes</taxon>
        <taxon>Dipodascales</taxon>
        <taxon>Trichomonascaceae</taxon>
        <taxon>Starmerella</taxon>
    </lineage>
</organism>
<dbReference type="Proteomes" id="UP001362899">
    <property type="component" value="Unassembled WGS sequence"/>
</dbReference>
<dbReference type="PROSITE" id="PS00446">
    <property type="entry name" value="RNA_POL_D_30KD"/>
    <property type="match status" value="1"/>
</dbReference>
<dbReference type="InterPro" id="IPR001514">
    <property type="entry name" value="DNA-dir_RNA_pol_30-40kDasu_CS"/>
</dbReference>
<dbReference type="FunFam" id="2.170.120.12:FF:000002">
    <property type="entry name" value="DNA-directed RNA polymerase II subunit RPB3"/>
    <property type="match status" value="1"/>
</dbReference>
<evidence type="ECO:0000313" key="9">
    <source>
        <dbReference type="EMBL" id="GMM49753.1"/>
    </source>
</evidence>